<evidence type="ECO:0000313" key="1">
    <source>
        <dbReference type="EnsemblPlants" id="MELO3C031397.2.1"/>
    </source>
</evidence>
<dbReference type="EnsemblPlants" id="MELO3C031397.2.1">
    <property type="protein sequence ID" value="MELO3C031397.2.1"/>
    <property type="gene ID" value="MELO3C031397.2"/>
</dbReference>
<sequence length="187" mass="21949">MVAFTPYVHCVDIVLTSINPSKIILKKPCKLKFKSKAKKKKIMKMNFMEYRLRLVVHVVRPKERRYMIGQLVIRNREEDNNKRSWKITTPPDKAKSALMTTILVSSACHRSIGHCSFIVNAEFLKGKLSKEEEEVFWVLRLKKKGKNSIEVASMTDFDTHCILPVFNSVKYREHQNEDFDIKNTYLR</sequence>
<organism evidence="1">
    <name type="scientific">Cucumis melo</name>
    <name type="common">Muskmelon</name>
    <dbReference type="NCBI Taxonomy" id="3656"/>
    <lineage>
        <taxon>Eukaryota</taxon>
        <taxon>Viridiplantae</taxon>
        <taxon>Streptophyta</taxon>
        <taxon>Embryophyta</taxon>
        <taxon>Tracheophyta</taxon>
        <taxon>Spermatophyta</taxon>
        <taxon>Magnoliopsida</taxon>
        <taxon>eudicotyledons</taxon>
        <taxon>Gunneridae</taxon>
        <taxon>Pentapetalae</taxon>
        <taxon>rosids</taxon>
        <taxon>fabids</taxon>
        <taxon>Cucurbitales</taxon>
        <taxon>Cucurbitaceae</taxon>
        <taxon>Benincaseae</taxon>
        <taxon>Cucumis</taxon>
    </lineage>
</organism>
<protein>
    <submittedName>
        <fullName evidence="1">Uncharacterized protein</fullName>
    </submittedName>
</protein>
<dbReference type="Gramene" id="MELO3C031397.2.1">
    <property type="protein sequence ID" value="MELO3C031397.2.1"/>
    <property type="gene ID" value="MELO3C031397.2"/>
</dbReference>
<dbReference type="AlphaFoldDB" id="A0A9I9EB78"/>
<reference evidence="1" key="1">
    <citation type="submission" date="2023-03" db="UniProtKB">
        <authorList>
            <consortium name="EnsemblPlants"/>
        </authorList>
    </citation>
    <scope>IDENTIFICATION</scope>
</reference>
<proteinExistence type="predicted"/>
<name>A0A9I9EB78_CUCME</name>
<accession>A0A9I9EB78</accession>